<dbReference type="EMBL" id="JANJQO010000801">
    <property type="protein sequence ID" value="KAJ2974667.1"/>
    <property type="molecule type" value="Genomic_DNA"/>
</dbReference>
<comment type="caution">
    <text evidence="1">The sequence shown here is derived from an EMBL/GenBank/DDBJ whole genome shotgun (WGS) entry which is preliminary data.</text>
</comment>
<proteinExistence type="predicted"/>
<dbReference type="Proteomes" id="UP001143910">
    <property type="component" value="Unassembled WGS sequence"/>
</dbReference>
<organism evidence="1 2">
    <name type="scientific">Zarea fungicola</name>
    <dbReference type="NCBI Taxonomy" id="93591"/>
    <lineage>
        <taxon>Eukaryota</taxon>
        <taxon>Fungi</taxon>
        <taxon>Dikarya</taxon>
        <taxon>Ascomycota</taxon>
        <taxon>Pezizomycotina</taxon>
        <taxon>Sordariomycetes</taxon>
        <taxon>Hypocreomycetidae</taxon>
        <taxon>Hypocreales</taxon>
        <taxon>Cordycipitaceae</taxon>
        <taxon>Zarea</taxon>
    </lineage>
</organism>
<name>A0ACC1N603_9HYPO</name>
<gene>
    <name evidence="1" type="ORF">NQ176_g5938</name>
</gene>
<accession>A0ACC1N603</accession>
<reference evidence="1" key="1">
    <citation type="submission" date="2022-08" db="EMBL/GenBank/DDBJ databases">
        <title>Genome Sequence of Lecanicillium fungicola.</title>
        <authorList>
            <person name="Buettner E."/>
        </authorList>
    </citation>
    <scope>NUCLEOTIDE SEQUENCE</scope>
    <source>
        <strain evidence="1">Babe33</strain>
    </source>
</reference>
<evidence type="ECO:0000313" key="2">
    <source>
        <dbReference type="Proteomes" id="UP001143910"/>
    </source>
</evidence>
<sequence length="2814" mass="307632">MEIAIIGSGCRFAGEVDSPSKLWELLRDPKPVSRPVPFLQGYHNENAKHHGHTNVQSAYLLGDEQDSQRFDAPFFNVSHAEASAMDPQLRQTLEVVYEALEDSGISMQKLRGSDTAVYAGNMVGDYEMVMNRDHDVMPQYQVTGTTRTMLSSRVSYFYDWHGPSMTIDTACSSSLTALHHAVQQLRSGHSSVAVVAAANLLLDPIPFISMSNFTMLSPQGTCRMWDAEANGYGRGEGVAAIVLKTRAAAEADGDKIDCIIRETALNQDGRSIGPTTPSASAQAQLIRDCYARAGLDLSKASDRPQFFEAHGTGTPAGDPIEAEAISTALFPKDNTDGHQELLVGSIKTVVGHTEATAGIAAILKASLMLKHGSVPSNMQFNSLNPKLAKFYNNKLQIPTRLTSWPNLVDGATRRVSVNSFGLGGSNAHAILEAYTSSQSSLSSSSLINTPVFSPFVFSASTEESLQANLASFLKYVRANASTLNIHDICHTLHSRRSSLPVATSITAQSIEQLCEELEDMLQKSHSSSDSVSNLGIRVPRPTQPGKPRILGVFTGQGAQWPQMGLDLIESSPVALSILETLQDALQKLPEAVRPSWSLLGELRQDASTSHVMDAAFSQPLCTALQIIQVDLLRAAGVNFVAAVGHSSGEIGAAYASGFISAQDAICIAYYRGLATSLPDANHGKNGSMIAVGTSQEDAQHLLSFPEFRGRACVAAVNSSGSVTISGDDDAMNELIVIFQDELKFVRKLKVDKAYHSHHMRSLSRHYLQALQDLNINISPDNGTAWFSSVKPSSSAVGGSLASSLGGQYWVDNMVEPVLFKQALQCALGSTGVVDLVLELGPHPALKGPASDVIQEELNAAIPYTGLSNRGQSAIDSFAKGLGYTWCHLEEGSLKMSRFDAFTSGNRSASLVKGLPGYSWDHQDGYWHESRYASAIRRRSVPAHPLLGHLVPSSTKANMQWRQNLSVSELPWLRDHRLQDIAVFPATGYIVTVLEACLALAESRAVATVSMLDIEFSAATVFDREDSSVEVLLSLSNIDRTDDEITACFYYHAGSGQSSDASLELKASGRVCVALAESPSASFPPREPRQTNLVAVREEKFYESLSELEYSYTGQFRSLNRLERKLGVSRAHIAKTEESPLLLHPGVLDACYQSAFLAYCHPNDGSFRSMYMPRRIRKLVANIPPLQAEISGSVSFEVDSMQTQPFPHDNMMCDLDLYHEGQNRAVIQTQGLELVPMSKPTEKDDVQVFSTVTWHKVEPPVARHSEQSVEEYLREVASVLVHKNAHMKILEIASTKSACSACPMTVFAQPGVKISSYTRATPASDTQSDQEVARNMSAKSEFLSRSYDDSKTLREQGFEESSFDLVILSSSVSTDQLSNLRYVIRPGGYLVAMDLDTSLATKAADINSQLHFAGFWTVPVDSLQSGPSTLLLKALDDKFSFLESLHDASVVPAKLASEARIASLIILHGDSAAQFQLAEKLSSTLLPFCEDIIILPALAPVLETEILPQSTVFMSIIDAQPESIFSTLNDEGWSAMKRMIENSKAIFWATQGRCHQNPHANMILGLLRSAARDNPALDYMLFDMEDPSQVTGQNIASAFLRYHLLSGIDCEREVVLNSTGHLMIPRVTMGKSLNDRFNSNVRPILVSTPSTAHGTTLVSTDAGWRLEMEAMRPGAGVQDGFMQLETQFSLGLAIQVTRSSRMFLAIGTPNCADQNMLALCSNIGSKVSTSVHLTKPIPTKLATSSYPGLLKRVAQYMFAFNILRGLSAGTSILVHEPGTALASVISHAAQVFRTDVVFTTSDESLSISASSAAADNAEWRHVHPLATTHALTRLVKRGFSVFVNMSTRPADSVAECLSAILPMSTNQYQLSNLSGREGWANLSSVASLAELESCLGMALSQASDSIADVDNATVNLSDITSPEFELINPFQVIDWAQKTASVVNVRPVETLVTFPSNKTYWMVGLAGGLGLSLCEWMADRGARSFAISSRNPKVDPLWLREMKHRGVKVLVVPCDISNMSSVRDAHNQIQAASPPIGGVIQGAMVLRDTSIQNMSLATFHDVTRCKVEGTMHLDSLFQEDTLDLFICLSSVTSIIGNFGQANYAAANTFMTSLVEQRRRKGLAGSVMHIGPIFGVGYITSVTEDSIMSDKDLERMGCCRTSEREFQQLFGEAVLASYARDESTNAEVISGLQAFSARDSKRPPWESWPRMCHLITPQQETSAGAGVATSKKSLRERLAEAENQKQIHELVWEAFTSILASEFRIKISRVSKAELGEMRFDQLGIDSLAAVEIRGWFMTNLGVNIPTLKILNGASIDGLVSFAVGESLGSSGASDAGAETPSASASSIGDSDDDYTNADSTSDESDSSLNIVKSLPVSFTQSRFYPSTGVQAQDAVGLNHTIHGKFHGSIDSRKLANAIRVICKRHEILRTAFFDVDGQQMQHVLADTRIALEQRQVDGAGEVAELAAALQRGWVHQSNVGETLRMLLLTSQSGETFFILALHPLVLDATSFIMFFNLLGHYYDNPNSGRRVKQLNEVSQLQHANYKAGKFEQELSYWKNEFLTPPPPLPIMSLASVEERPRLTAYENIRSHCTISEQDREQVAKICRELRVTPFHFYLTVLRALLMYYTVGGEDVTIAVAESGRSEQAEHMEVLGPLYNLILLRLVCQESDKFQDLLQTVRDKTYSGLANSKLPYPALVQELQLQATAKDSPFFQVFIDYRVSQKYTMAFSNDVELQVMGFELNVPYDLYLDIIDLDGLHHFFLRKDMFDQQAADTLATTYKRLVETFARDPALSVPKSTWINICGISFLFPSVF</sequence>
<protein>
    <submittedName>
        <fullName evidence="1">Uncharacterized protein</fullName>
    </submittedName>
</protein>
<evidence type="ECO:0000313" key="1">
    <source>
        <dbReference type="EMBL" id="KAJ2974667.1"/>
    </source>
</evidence>
<keyword evidence="2" id="KW-1185">Reference proteome</keyword>